<evidence type="ECO:0000313" key="12">
    <source>
        <dbReference type="EMBL" id="MFC6239657.1"/>
    </source>
</evidence>
<keyword evidence="3" id="KW-0808">Transferase</keyword>
<dbReference type="InterPro" id="IPR050482">
    <property type="entry name" value="Sensor_HK_TwoCompSys"/>
</dbReference>
<comment type="subcellular location">
    <subcellularLocation>
        <location evidence="1">Cell membrane</location>
        <topology evidence="1">Multi-pass membrane protein</topology>
    </subcellularLocation>
</comment>
<feature type="signal peptide" evidence="10">
    <location>
        <begin position="1"/>
        <end position="22"/>
    </location>
</feature>
<name>A0ABW1T4K7_9ACTN</name>
<dbReference type="InterPro" id="IPR003594">
    <property type="entry name" value="HATPase_dom"/>
</dbReference>
<evidence type="ECO:0000313" key="13">
    <source>
        <dbReference type="Proteomes" id="UP001596138"/>
    </source>
</evidence>
<dbReference type="CDD" id="cd16917">
    <property type="entry name" value="HATPase_UhpB-NarQ-NarX-like"/>
    <property type="match status" value="1"/>
</dbReference>
<feature type="transmembrane region" description="Helical" evidence="9">
    <location>
        <begin position="178"/>
        <end position="201"/>
    </location>
</feature>
<dbReference type="Gene3D" id="3.30.565.10">
    <property type="entry name" value="Histidine kinase-like ATPase, C-terminal domain"/>
    <property type="match status" value="1"/>
</dbReference>
<comment type="caution">
    <text evidence="12">The sequence shown here is derived from an EMBL/GenBank/DDBJ whole genome shotgun (WGS) entry which is preliminary data.</text>
</comment>
<evidence type="ECO:0000256" key="8">
    <source>
        <dbReference type="ARBA" id="ARBA00023136"/>
    </source>
</evidence>
<dbReference type="PANTHER" id="PTHR24421">
    <property type="entry name" value="NITRATE/NITRITE SENSOR PROTEIN NARX-RELATED"/>
    <property type="match status" value="1"/>
</dbReference>
<keyword evidence="10" id="KW-0732">Signal</keyword>
<evidence type="ECO:0000256" key="9">
    <source>
        <dbReference type="SAM" id="Phobius"/>
    </source>
</evidence>
<feature type="chain" id="PRO_5046281560" evidence="10">
    <location>
        <begin position="23"/>
        <end position="432"/>
    </location>
</feature>
<reference evidence="13" key="1">
    <citation type="journal article" date="2019" name="Int. J. Syst. Evol. Microbiol.">
        <title>The Global Catalogue of Microorganisms (GCM) 10K type strain sequencing project: providing services to taxonomists for standard genome sequencing and annotation.</title>
        <authorList>
            <consortium name="The Broad Institute Genomics Platform"/>
            <consortium name="The Broad Institute Genome Sequencing Center for Infectious Disease"/>
            <person name="Wu L."/>
            <person name="Ma J."/>
        </authorList>
    </citation>
    <scope>NUCLEOTIDE SEQUENCE [LARGE SCALE GENOMIC DNA]</scope>
    <source>
        <strain evidence="13">CGMCC 4.7317</strain>
    </source>
</reference>
<dbReference type="SUPFAM" id="SSF55874">
    <property type="entry name" value="ATPase domain of HSP90 chaperone/DNA topoisomerase II/histidine kinase"/>
    <property type="match status" value="1"/>
</dbReference>
<keyword evidence="8 9" id="KW-0472">Membrane</keyword>
<dbReference type="SMART" id="SM00387">
    <property type="entry name" value="HATPase_c"/>
    <property type="match status" value="1"/>
</dbReference>
<evidence type="ECO:0000256" key="3">
    <source>
        <dbReference type="ARBA" id="ARBA00022679"/>
    </source>
</evidence>
<dbReference type="EMBL" id="JBHSTI010000058">
    <property type="protein sequence ID" value="MFC6239657.1"/>
    <property type="molecule type" value="Genomic_DNA"/>
</dbReference>
<keyword evidence="7" id="KW-0902">Two-component regulatory system</keyword>
<feature type="domain" description="Histidine kinase" evidence="11">
    <location>
        <begin position="236"/>
        <end position="432"/>
    </location>
</feature>
<keyword evidence="2" id="KW-1003">Cell membrane</keyword>
<gene>
    <name evidence="12" type="ORF">ACFQGU_17430</name>
</gene>
<sequence length="432" mass="46125">MTRFIAAGVVALLLVSAGVWFAASRAAEREAIEDARQRTITLAAALVQPELTQALIDGDAVAQAEFAALVQERMLSADVVRVKIWNRDGVIVWSDEPRLIGSQYALGDEELEVIDTGGVAVAEASDLERPENRFDGGSGPLLEVYLPVWTPAGETLLFETYQTRTAVDARQGDVLGEFAPITIGGMVLLLLVLVPVAWSLARSLDRARAERMRLLQHALDASTTERRRIAAHLHDGIVQSLAGSSYALSGVADKLRSEQLTSADQSWAASTVRNAATELRQGVRGLRSLLVEIYPPGLRRAGLAAALSDLTAQLASREIDVELDVDGAANLPEDVETALFRVAQESVRNIVKHAEATRVRVAIVQSADAVTLTVADDGKGFALEDPAHPSAATPAGHLGLALLEDSLAEVRGTLSVRTAPHEGTELTARIPL</sequence>
<dbReference type="InterPro" id="IPR011712">
    <property type="entry name" value="Sig_transdc_His_kin_sub3_dim/P"/>
</dbReference>
<dbReference type="PANTHER" id="PTHR24421:SF37">
    <property type="entry name" value="SENSOR HISTIDINE KINASE NARS"/>
    <property type="match status" value="1"/>
</dbReference>
<dbReference type="InterPro" id="IPR005467">
    <property type="entry name" value="His_kinase_dom"/>
</dbReference>
<evidence type="ECO:0000259" key="11">
    <source>
        <dbReference type="PROSITE" id="PS50109"/>
    </source>
</evidence>
<dbReference type="Gene3D" id="1.20.5.1930">
    <property type="match status" value="1"/>
</dbReference>
<evidence type="ECO:0000256" key="10">
    <source>
        <dbReference type="SAM" id="SignalP"/>
    </source>
</evidence>
<organism evidence="12 13">
    <name type="scientific">Longivirga aurantiaca</name>
    <dbReference type="NCBI Taxonomy" id="1837743"/>
    <lineage>
        <taxon>Bacteria</taxon>
        <taxon>Bacillati</taxon>
        <taxon>Actinomycetota</taxon>
        <taxon>Actinomycetes</taxon>
        <taxon>Sporichthyales</taxon>
        <taxon>Sporichthyaceae</taxon>
        <taxon>Longivirga</taxon>
    </lineage>
</organism>
<protein>
    <submittedName>
        <fullName evidence="12">Sensor histidine kinase</fullName>
    </submittedName>
</protein>
<keyword evidence="5 12" id="KW-0418">Kinase</keyword>
<dbReference type="Pfam" id="PF02518">
    <property type="entry name" value="HATPase_c"/>
    <property type="match status" value="1"/>
</dbReference>
<evidence type="ECO:0000256" key="1">
    <source>
        <dbReference type="ARBA" id="ARBA00004651"/>
    </source>
</evidence>
<dbReference type="InterPro" id="IPR036890">
    <property type="entry name" value="HATPase_C_sf"/>
</dbReference>
<evidence type="ECO:0000256" key="4">
    <source>
        <dbReference type="ARBA" id="ARBA00022692"/>
    </source>
</evidence>
<dbReference type="Proteomes" id="UP001596138">
    <property type="component" value="Unassembled WGS sequence"/>
</dbReference>
<keyword evidence="13" id="KW-1185">Reference proteome</keyword>
<evidence type="ECO:0000256" key="6">
    <source>
        <dbReference type="ARBA" id="ARBA00022989"/>
    </source>
</evidence>
<dbReference type="GO" id="GO:0016301">
    <property type="term" value="F:kinase activity"/>
    <property type="evidence" value="ECO:0007669"/>
    <property type="project" value="UniProtKB-KW"/>
</dbReference>
<evidence type="ECO:0000256" key="5">
    <source>
        <dbReference type="ARBA" id="ARBA00022777"/>
    </source>
</evidence>
<evidence type="ECO:0000256" key="2">
    <source>
        <dbReference type="ARBA" id="ARBA00022475"/>
    </source>
</evidence>
<keyword evidence="4 9" id="KW-0812">Transmembrane</keyword>
<dbReference type="RefSeq" id="WP_386768971.1">
    <property type="nucleotide sequence ID" value="NZ_JBHSTI010000058.1"/>
</dbReference>
<dbReference type="PROSITE" id="PS50109">
    <property type="entry name" value="HIS_KIN"/>
    <property type="match status" value="1"/>
</dbReference>
<proteinExistence type="predicted"/>
<evidence type="ECO:0000256" key="7">
    <source>
        <dbReference type="ARBA" id="ARBA00023012"/>
    </source>
</evidence>
<keyword evidence="6 9" id="KW-1133">Transmembrane helix</keyword>
<dbReference type="Pfam" id="PF07730">
    <property type="entry name" value="HisKA_3"/>
    <property type="match status" value="1"/>
</dbReference>
<accession>A0ABW1T4K7</accession>